<dbReference type="OrthoDB" id="5976068at2"/>
<evidence type="ECO:0000259" key="1">
    <source>
        <dbReference type="Pfam" id="PF14346"/>
    </source>
</evidence>
<sequence length="159" mass="17058">MYESPMPKARAEPLRNHPWVMTMAVVPCTALPLMQPSFAQIRTVLQALACGCVLALTACASTPPPTGEINAAQQSVARANDADADQYAPDEIRRGRDALAAAQAAIASGRDQDARALATRATALADLAHARSREAASQNELSQRRAEIDGLRQRLRLED</sequence>
<organism evidence="2 3">
    <name type="scientific">Luteimonas aestuarii</name>
    <dbReference type="NCBI Taxonomy" id="453837"/>
    <lineage>
        <taxon>Bacteria</taxon>
        <taxon>Pseudomonadati</taxon>
        <taxon>Pseudomonadota</taxon>
        <taxon>Gammaproteobacteria</taxon>
        <taxon>Lysobacterales</taxon>
        <taxon>Lysobacteraceae</taxon>
        <taxon>Luteimonas</taxon>
    </lineage>
</organism>
<accession>A0A4R5TNK8</accession>
<dbReference type="Gene3D" id="1.20.1270.390">
    <property type="match status" value="1"/>
</dbReference>
<dbReference type="Pfam" id="PF14346">
    <property type="entry name" value="DUF4398"/>
    <property type="match status" value="1"/>
</dbReference>
<dbReference type="InterPro" id="IPR025511">
    <property type="entry name" value="DUF4398"/>
</dbReference>
<keyword evidence="3" id="KW-1185">Reference proteome</keyword>
<proteinExistence type="predicted"/>
<name>A0A4R5TNK8_9GAMM</name>
<feature type="domain" description="DUF4398" evidence="1">
    <location>
        <begin position="68"/>
        <end position="143"/>
    </location>
</feature>
<evidence type="ECO:0000313" key="3">
    <source>
        <dbReference type="Proteomes" id="UP000294796"/>
    </source>
</evidence>
<reference evidence="2 3" key="1">
    <citation type="submission" date="2019-03" db="EMBL/GenBank/DDBJ databases">
        <title>Luteimonas zhaokaii sp.nov., isolated from the rectal contents of Plateau pika in Yushu, Qinghai Province, China.</title>
        <authorList>
            <person name="Zhang G."/>
        </authorList>
    </citation>
    <scope>NUCLEOTIDE SEQUENCE [LARGE SCALE GENOMIC DNA]</scope>
    <source>
        <strain evidence="2 3">B9</strain>
    </source>
</reference>
<dbReference type="Proteomes" id="UP000294796">
    <property type="component" value="Unassembled WGS sequence"/>
</dbReference>
<evidence type="ECO:0000313" key="2">
    <source>
        <dbReference type="EMBL" id="TDK24286.1"/>
    </source>
</evidence>
<dbReference type="EMBL" id="SMTF01000005">
    <property type="protein sequence ID" value="TDK24286.1"/>
    <property type="molecule type" value="Genomic_DNA"/>
</dbReference>
<gene>
    <name evidence="2" type="ORF">E2F46_08295</name>
</gene>
<protein>
    <submittedName>
        <fullName evidence="2">DUF4398 domain-containing protein</fullName>
    </submittedName>
</protein>
<comment type="caution">
    <text evidence="2">The sequence shown here is derived from an EMBL/GenBank/DDBJ whole genome shotgun (WGS) entry which is preliminary data.</text>
</comment>
<dbReference type="AlphaFoldDB" id="A0A4R5TNK8"/>